<comment type="caution">
    <text evidence="3">The sequence shown here is derived from an EMBL/GenBank/DDBJ whole genome shotgun (WGS) entry which is preliminary data.</text>
</comment>
<sequence>MKPLRSIRDLRKSTEGTILVFFGLSLGVFLGLVAMSFDLGRIGITQTELQAFADNVALAAAGELDGRDDSIDRARAAAANFITDHKSFGSGDSVLSGDADYALTFFKSLPASDLSAMNDVASDPREAAYVRATATASTVDMTFAAAFSALTGNAGPEGVVRASAVAGFTMYACDITPMMFCVPGPTWSADDHKGDTVLLRTGGQGAAWGPGDFGFLDPQNVKVDPNGPCGGLKGPQLDRCLIGAVGSITQCFVQRGVDMEPGQKVGIEDAAINVRFDMYSATMNKEKNDPNYAPAPNVIDGLVTQGCKADENVVSKKDDTPLSVPLPPDDCFPSCGRFGNGIWATGRANYEAINYAGTTPPALPLNATRYEYYLKEIELSGGPLSTNAILPGNSESGRPQCAPKAAPDPDRRSIIVAGIDCAANQIQGAATNVPVQEFVKIFLLQPGKVSGAQQFDILGEIVGSAGGQGGGGSGATFHDVVQLYR</sequence>
<keyword evidence="1" id="KW-0812">Transmembrane</keyword>
<evidence type="ECO:0000256" key="1">
    <source>
        <dbReference type="SAM" id="Phobius"/>
    </source>
</evidence>
<keyword evidence="1" id="KW-1133">Transmembrane helix</keyword>
<feature type="domain" description="Putative Flp pilus-assembly TadG-like N-terminal" evidence="2">
    <location>
        <begin position="16"/>
        <end position="62"/>
    </location>
</feature>
<gene>
    <name evidence="3" type="ORF">ACFQ2S_08790</name>
</gene>
<name>A0ABW3INR1_9RHOB</name>
<dbReference type="Proteomes" id="UP001597108">
    <property type="component" value="Unassembled WGS sequence"/>
</dbReference>
<dbReference type="Pfam" id="PF13400">
    <property type="entry name" value="Tad"/>
    <property type="match status" value="1"/>
</dbReference>
<protein>
    <submittedName>
        <fullName evidence="3">Pilus assembly protein TadG-related protein</fullName>
    </submittedName>
</protein>
<evidence type="ECO:0000313" key="3">
    <source>
        <dbReference type="EMBL" id="MFD0979747.1"/>
    </source>
</evidence>
<feature type="transmembrane region" description="Helical" evidence="1">
    <location>
        <begin position="16"/>
        <end position="37"/>
    </location>
</feature>
<organism evidence="3 4">
    <name type="scientific">Tropicimonas aquimaris</name>
    <dbReference type="NCBI Taxonomy" id="914152"/>
    <lineage>
        <taxon>Bacteria</taxon>
        <taxon>Pseudomonadati</taxon>
        <taxon>Pseudomonadota</taxon>
        <taxon>Alphaproteobacteria</taxon>
        <taxon>Rhodobacterales</taxon>
        <taxon>Roseobacteraceae</taxon>
        <taxon>Tropicimonas</taxon>
    </lineage>
</organism>
<dbReference type="InterPro" id="IPR028087">
    <property type="entry name" value="Tad_N"/>
</dbReference>
<keyword evidence="4" id="KW-1185">Reference proteome</keyword>
<evidence type="ECO:0000259" key="2">
    <source>
        <dbReference type="Pfam" id="PF13400"/>
    </source>
</evidence>
<accession>A0ABW3INR1</accession>
<proteinExistence type="predicted"/>
<dbReference type="EMBL" id="JBHTJT010000008">
    <property type="protein sequence ID" value="MFD0979747.1"/>
    <property type="molecule type" value="Genomic_DNA"/>
</dbReference>
<dbReference type="RefSeq" id="WP_386074066.1">
    <property type="nucleotide sequence ID" value="NZ_JBHTJT010000008.1"/>
</dbReference>
<keyword evidence="1" id="KW-0472">Membrane</keyword>
<reference evidence="4" key="1">
    <citation type="journal article" date="2019" name="Int. J. Syst. Evol. Microbiol.">
        <title>The Global Catalogue of Microorganisms (GCM) 10K type strain sequencing project: providing services to taxonomists for standard genome sequencing and annotation.</title>
        <authorList>
            <consortium name="The Broad Institute Genomics Platform"/>
            <consortium name="The Broad Institute Genome Sequencing Center for Infectious Disease"/>
            <person name="Wu L."/>
            <person name="Ma J."/>
        </authorList>
    </citation>
    <scope>NUCLEOTIDE SEQUENCE [LARGE SCALE GENOMIC DNA]</scope>
    <source>
        <strain evidence="4">CCUG 60524</strain>
    </source>
</reference>
<evidence type="ECO:0000313" key="4">
    <source>
        <dbReference type="Proteomes" id="UP001597108"/>
    </source>
</evidence>